<gene>
    <name evidence="7" type="ORF">DAY19_05755</name>
</gene>
<proteinExistence type="predicted"/>
<dbReference type="Proteomes" id="UP000443582">
    <property type="component" value="Unassembled WGS sequence"/>
</dbReference>
<sequence length="98" mass="11204">MENKMAEGAHHSHKKLYIFIFFVLAFLTAVELIIPGMTNIAKIYRDSALILLAFGKAFLVAYYFMHLNEETKWTRFIAAIPISAGVYATVLILESMFR</sequence>
<reference evidence="8" key="1">
    <citation type="journal article" date="2019" name="Int. J. Syst. Evol. Microbiol.">
        <title>Halobacteriovorax valvorus sp. nov., a novel prokaryotic predator isolated from coastal seawater of China.</title>
        <authorList>
            <person name="Chen M.-X."/>
        </authorList>
    </citation>
    <scope>NUCLEOTIDE SEQUENCE [LARGE SCALE GENOMIC DNA]</scope>
    <source>
        <strain evidence="8">BL9</strain>
    </source>
</reference>
<evidence type="ECO:0000256" key="3">
    <source>
        <dbReference type="ARBA" id="ARBA00022692"/>
    </source>
</evidence>
<comment type="caution">
    <text evidence="7">The sequence shown here is derived from an EMBL/GenBank/DDBJ whole genome shotgun (WGS) entry which is preliminary data.</text>
</comment>
<evidence type="ECO:0000256" key="5">
    <source>
        <dbReference type="ARBA" id="ARBA00023136"/>
    </source>
</evidence>
<evidence type="ECO:0000256" key="2">
    <source>
        <dbReference type="ARBA" id="ARBA00022475"/>
    </source>
</evidence>
<dbReference type="Pfam" id="PF03626">
    <property type="entry name" value="COX4_pro"/>
    <property type="match status" value="1"/>
</dbReference>
<keyword evidence="3 6" id="KW-0812">Transmembrane</keyword>
<evidence type="ECO:0008006" key="9">
    <source>
        <dbReference type="Google" id="ProtNLM"/>
    </source>
</evidence>
<feature type="transmembrane region" description="Helical" evidence="6">
    <location>
        <begin position="46"/>
        <end position="64"/>
    </location>
</feature>
<organism evidence="7 8">
    <name type="scientific">Halobacteriovorax vibrionivorans</name>
    <dbReference type="NCBI Taxonomy" id="2152716"/>
    <lineage>
        <taxon>Bacteria</taxon>
        <taxon>Pseudomonadati</taxon>
        <taxon>Bdellovibrionota</taxon>
        <taxon>Bacteriovoracia</taxon>
        <taxon>Bacteriovoracales</taxon>
        <taxon>Halobacteriovoraceae</taxon>
        <taxon>Halobacteriovorax</taxon>
    </lineage>
</organism>
<evidence type="ECO:0000256" key="6">
    <source>
        <dbReference type="SAM" id="Phobius"/>
    </source>
</evidence>
<evidence type="ECO:0000256" key="4">
    <source>
        <dbReference type="ARBA" id="ARBA00022989"/>
    </source>
</evidence>
<dbReference type="InterPro" id="IPR005171">
    <property type="entry name" value="Cyt_c_oxidase_su4_prok"/>
</dbReference>
<protein>
    <recommendedName>
        <fullName evidence="9">Cytochrome C oxidase subunit IV</fullName>
    </recommendedName>
</protein>
<comment type="subcellular location">
    <subcellularLocation>
        <location evidence="1">Cell membrane</location>
        <topology evidence="1">Multi-pass membrane protein</topology>
    </subcellularLocation>
</comment>
<evidence type="ECO:0000313" key="8">
    <source>
        <dbReference type="Proteomes" id="UP000443582"/>
    </source>
</evidence>
<evidence type="ECO:0000256" key="1">
    <source>
        <dbReference type="ARBA" id="ARBA00004651"/>
    </source>
</evidence>
<accession>A0ABY0IK26</accession>
<keyword evidence="8" id="KW-1185">Reference proteome</keyword>
<keyword evidence="4 6" id="KW-1133">Transmembrane helix</keyword>
<feature type="transmembrane region" description="Helical" evidence="6">
    <location>
        <begin position="76"/>
        <end position="93"/>
    </location>
</feature>
<keyword evidence="5 6" id="KW-0472">Membrane</keyword>
<evidence type="ECO:0000313" key="7">
    <source>
        <dbReference type="EMBL" id="RZF23273.1"/>
    </source>
</evidence>
<keyword evidence="2" id="KW-1003">Cell membrane</keyword>
<name>A0ABY0IK26_9BACT</name>
<dbReference type="EMBL" id="QDKL01000001">
    <property type="protein sequence ID" value="RZF23273.1"/>
    <property type="molecule type" value="Genomic_DNA"/>
</dbReference>
<feature type="transmembrane region" description="Helical" evidence="6">
    <location>
        <begin position="16"/>
        <end position="34"/>
    </location>
</feature>